<dbReference type="SUPFAM" id="SSF46785">
    <property type="entry name" value="Winged helix' DNA-binding domain"/>
    <property type="match status" value="1"/>
</dbReference>
<protein>
    <submittedName>
        <fullName evidence="5">GntR family transcriptional regulator</fullName>
    </submittedName>
</protein>
<evidence type="ECO:0000256" key="3">
    <source>
        <dbReference type="ARBA" id="ARBA00023163"/>
    </source>
</evidence>
<dbReference type="InterPro" id="IPR036390">
    <property type="entry name" value="WH_DNA-bd_sf"/>
</dbReference>
<organism evidence="5 6">
    <name type="scientific">Corynebacterium macclintockiae</name>
    <dbReference type="NCBI Taxonomy" id="2913501"/>
    <lineage>
        <taxon>Bacteria</taxon>
        <taxon>Bacillati</taxon>
        <taxon>Actinomycetota</taxon>
        <taxon>Actinomycetes</taxon>
        <taxon>Mycobacteriales</taxon>
        <taxon>Corynebacteriaceae</taxon>
        <taxon>Corynebacterium</taxon>
    </lineage>
</organism>
<dbReference type="CDD" id="cd07377">
    <property type="entry name" value="WHTH_GntR"/>
    <property type="match status" value="1"/>
</dbReference>
<keyword evidence="3" id="KW-0804">Transcription</keyword>
<gene>
    <name evidence="5" type="ORF">L8U58_04320</name>
</gene>
<dbReference type="RefSeq" id="WP_034980329.1">
    <property type="nucleotide sequence ID" value="NZ_JAKMUV010000003.1"/>
</dbReference>
<dbReference type="Gene3D" id="1.10.10.10">
    <property type="entry name" value="Winged helix-like DNA-binding domain superfamily/Winged helix DNA-binding domain"/>
    <property type="match status" value="1"/>
</dbReference>
<dbReference type="SMART" id="SM00345">
    <property type="entry name" value="HTH_GNTR"/>
    <property type="match status" value="1"/>
</dbReference>
<dbReference type="InterPro" id="IPR000524">
    <property type="entry name" value="Tscrpt_reg_HTH_GntR"/>
</dbReference>
<feature type="domain" description="HTH gntR-type" evidence="4">
    <location>
        <begin position="2"/>
        <end position="70"/>
    </location>
</feature>
<reference evidence="5" key="1">
    <citation type="submission" date="2022-02" db="EMBL/GenBank/DDBJ databases">
        <title>Corynebacterium sp. from urogenital microbiome.</title>
        <authorList>
            <person name="Cappelli E.A."/>
            <person name="Ribeiro T.G."/>
            <person name="Peixe L."/>
        </authorList>
    </citation>
    <scope>NUCLEOTIDE SEQUENCE</scope>
    <source>
        <strain evidence="5">C9Ua_112</strain>
    </source>
</reference>
<evidence type="ECO:0000256" key="1">
    <source>
        <dbReference type="ARBA" id="ARBA00023015"/>
    </source>
</evidence>
<evidence type="ECO:0000313" key="6">
    <source>
        <dbReference type="Proteomes" id="UP001146505"/>
    </source>
</evidence>
<sequence>MTTRYEQIARELREEIRSQKLRVGEPIPSENALADRFDVAPGTMRQALNVLVDEGILSSKRGARKVVMRMPARFPEISKFRSFAQWAYSRGRTPGGHVISQEWAEQTEQDTELLRVPPGEQVLTVLRVRTIDGSPIMLERTRYPAWVGTKVEPMDPTCPSVTNELASRHNVHFFAADNVFSAAKAGEVDARWLPLDAGDPVLVHRRLSRDAKGTPLEMSEDRYIADALSLAVPTSGKNNTLSWTTLNRFPWD</sequence>
<dbReference type="GeneID" id="301812760"/>
<dbReference type="PROSITE" id="PS50949">
    <property type="entry name" value="HTH_GNTR"/>
    <property type="match status" value="1"/>
</dbReference>
<dbReference type="InterPro" id="IPR028978">
    <property type="entry name" value="Chorismate_lyase_/UTRA_dom_sf"/>
</dbReference>
<dbReference type="Pfam" id="PF00392">
    <property type="entry name" value="GntR"/>
    <property type="match status" value="1"/>
</dbReference>
<keyword evidence="2" id="KW-0238">DNA-binding</keyword>
<dbReference type="SUPFAM" id="SSF64288">
    <property type="entry name" value="Chorismate lyase-like"/>
    <property type="match status" value="1"/>
</dbReference>
<evidence type="ECO:0000259" key="4">
    <source>
        <dbReference type="PROSITE" id="PS50949"/>
    </source>
</evidence>
<dbReference type="Gene3D" id="3.40.1410.10">
    <property type="entry name" value="Chorismate lyase-like"/>
    <property type="match status" value="1"/>
</dbReference>
<dbReference type="Proteomes" id="UP001146505">
    <property type="component" value="Unassembled WGS sequence"/>
</dbReference>
<dbReference type="GO" id="GO:0045892">
    <property type="term" value="P:negative regulation of DNA-templated transcription"/>
    <property type="evidence" value="ECO:0007669"/>
    <property type="project" value="TreeGrafter"/>
</dbReference>
<evidence type="ECO:0000256" key="2">
    <source>
        <dbReference type="ARBA" id="ARBA00023125"/>
    </source>
</evidence>
<dbReference type="PANTHER" id="PTHR44846:SF1">
    <property type="entry name" value="MANNOSYL-D-GLYCERATE TRANSPORT_METABOLISM SYSTEM REPRESSOR MNGR-RELATED"/>
    <property type="match status" value="1"/>
</dbReference>
<keyword evidence="1" id="KW-0805">Transcription regulation</keyword>
<proteinExistence type="predicted"/>
<dbReference type="GO" id="GO:0003700">
    <property type="term" value="F:DNA-binding transcription factor activity"/>
    <property type="evidence" value="ECO:0007669"/>
    <property type="project" value="InterPro"/>
</dbReference>
<evidence type="ECO:0000313" key="5">
    <source>
        <dbReference type="EMBL" id="MCZ9304763.1"/>
    </source>
</evidence>
<dbReference type="EMBL" id="JAKMUV010000003">
    <property type="protein sequence ID" value="MCZ9304763.1"/>
    <property type="molecule type" value="Genomic_DNA"/>
</dbReference>
<dbReference type="PANTHER" id="PTHR44846">
    <property type="entry name" value="MANNOSYL-D-GLYCERATE TRANSPORT/METABOLISM SYSTEM REPRESSOR MNGR-RELATED"/>
    <property type="match status" value="1"/>
</dbReference>
<dbReference type="AlphaFoldDB" id="A0A9X3M6Y1"/>
<comment type="caution">
    <text evidence="5">The sequence shown here is derived from an EMBL/GenBank/DDBJ whole genome shotgun (WGS) entry which is preliminary data.</text>
</comment>
<dbReference type="InterPro" id="IPR050679">
    <property type="entry name" value="Bact_HTH_transcr_reg"/>
</dbReference>
<name>A0A9X3M6Y1_9CORY</name>
<dbReference type="InterPro" id="IPR011663">
    <property type="entry name" value="UTRA"/>
</dbReference>
<dbReference type="InterPro" id="IPR036388">
    <property type="entry name" value="WH-like_DNA-bd_sf"/>
</dbReference>
<dbReference type="GO" id="GO:0003677">
    <property type="term" value="F:DNA binding"/>
    <property type="evidence" value="ECO:0007669"/>
    <property type="project" value="UniProtKB-KW"/>
</dbReference>
<dbReference type="Pfam" id="PF07702">
    <property type="entry name" value="UTRA"/>
    <property type="match status" value="1"/>
</dbReference>
<accession>A0A9X3M6Y1</accession>
<keyword evidence="6" id="KW-1185">Reference proteome</keyword>
<dbReference type="SMART" id="SM00866">
    <property type="entry name" value="UTRA"/>
    <property type="match status" value="1"/>
</dbReference>